<evidence type="ECO:0000313" key="6">
    <source>
        <dbReference type="Proteomes" id="UP000608662"/>
    </source>
</evidence>
<dbReference type="SUPFAM" id="SSF56042">
    <property type="entry name" value="PurM C-terminal domain-like"/>
    <property type="match status" value="1"/>
</dbReference>
<reference evidence="5" key="1">
    <citation type="submission" date="2019-12" db="EMBL/GenBank/DDBJ databases">
        <title>Whole-genome sequence of Halomicrobium mukohataei pws1.</title>
        <authorList>
            <person name="Verma D.K."/>
            <person name="Gopal K."/>
            <person name="Prasad E.S."/>
        </authorList>
    </citation>
    <scope>NUCLEOTIDE SEQUENCE</scope>
    <source>
        <strain evidence="5">Pws1</strain>
    </source>
</reference>
<evidence type="ECO:0000256" key="2">
    <source>
        <dbReference type="SAM" id="MobiDB-lite"/>
    </source>
</evidence>
<sequence>MTDLGKIDASFFDETIYPNLGASRADVTVGPRHGVDFGVLDVGGQAVVIATDPVSLLPELGLERAGRFALEIVLTDVAVSGVPPTHLAMSLTLPPSWSDDDLATVWRAISDHAERLGVSIVSGHTARYPGIDSSWVGGATVLGVGDHDDVVRPDGATPGDQLVVTTGPAAEVTGLLSTLFPERLGVDAETVAIAQERVDDIPAVADARTAFAAGGVTAMHDATEGGVVGGLTEMATGAGVRFTVDSDRMPVQPGVERVCDALDVDPWLVTSAGTLLLTVEPEATDDVVEALRDRGTPAATVGEVVAGEGVVRDGERVHPPDGDPSWDAFDRLSGA</sequence>
<accession>A0A847UCM6</accession>
<dbReference type="InterPro" id="IPR011854">
    <property type="entry name" value="HypE"/>
</dbReference>
<dbReference type="InterPro" id="IPR016188">
    <property type="entry name" value="PurM-like_N"/>
</dbReference>
<name>A0A847UCM6_9EURY</name>
<dbReference type="Pfam" id="PF02769">
    <property type="entry name" value="AIRS_C"/>
    <property type="match status" value="1"/>
</dbReference>
<feature type="domain" description="PurM-like C-terminal" evidence="4">
    <location>
        <begin position="158"/>
        <end position="310"/>
    </location>
</feature>
<dbReference type="EMBL" id="WOYG01000001">
    <property type="protein sequence ID" value="NLV10226.1"/>
    <property type="molecule type" value="Genomic_DNA"/>
</dbReference>
<evidence type="ECO:0000256" key="1">
    <source>
        <dbReference type="ARBA" id="ARBA00006243"/>
    </source>
</evidence>
<evidence type="ECO:0000259" key="3">
    <source>
        <dbReference type="Pfam" id="PF00586"/>
    </source>
</evidence>
<dbReference type="SUPFAM" id="SSF55326">
    <property type="entry name" value="PurM N-terminal domain-like"/>
    <property type="match status" value="1"/>
</dbReference>
<organism evidence="5 6">
    <name type="scientific">Halomicrobium mukohataei</name>
    <dbReference type="NCBI Taxonomy" id="57705"/>
    <lineage>
        <taxon>Archaea</taxon>
        <taxon>Methanobacteriati</taxon>
        <taxon>Methanobacteriota</taxon>
        <taxon>Stenosarchaea group</taxon>
        <taxon>Halobacteria</taxon>
        <taxon>Halobacteriales</taxon>
        <taxon>Haloarculaceae</taxon>
        <taxon>Halomicrobium</taxon>
    </lineage>
</organism>
<dbReference type="InterPro" id="IPR010918">
    <property type="entry name" value="PurM-like_C_dom"/>
</dbReference>
<dbReference type="AlphaFoldDB" id="A0A847UCM6"/>
<dbReference type="InterPro" id="IPR036921">
    <property type="entry name" value="PurM-like_N_sf"/>
</dbReference>
<comment type="similarity">
    <text evidence="1">Belongs to the HypE family.</text>
</comment>
<proteinExistence type="inferred from homology"/>
<dbReference type="InterPro" id="IPR036676">
    <property type="entry name" value="PurM-like_C_sf"/>
</dbReference>
<dbReference type="CDD" id="cd06061">
    <property type="entry name" value="PurM-like1"/>
    <property type="match status" value="1"/>
</dbReference>
<dbReference type="Gene3D" id="3.90.650.10">
    <property type="entry name" value="PurM-like C-terminal domain"/>
    <property type="match status" value="1"/>
</dbReference>
<comment type="caution">
    <text evidence="5">The sequence shown here is derived from an EMBL/GenBank/DDBJ whole genome shotgun (WGS) entry which is preliminary data.</text>
</comment>
<feature type="domain" description="PurM-like N-terminal" evidence="3">
    <location>
        <begin position="36"/>
        <end position="143"/>
    </location>
</feature>
<evidence type="ECO:0000313" key="5">
    <source>
        <dbReference type="EMBL" id="NLV10226.1"/>
    </source>
</evidence>
<dbReference type="OrthoDB" id="31494at2157"/>
<dbReference type="Gene3D" id="3.30.1330.10">
    <property type="entry name" value="PurM-like, N-terminal domain"/>
    <property type="match status" value="1"/>
</dbReference>
<protein>
    <submittedName>
        <fullName evidence="5">Hydrogenase expression protein</fullName>
    </submittedName>
</protein>
<dbReference type="GO" id="GO:0051604">
    <property type="term" value="P:protein maturation"/>
    <property type="evidence" value="ECO:0007669"/>
    <property type="project" value="TreeGrafter"/>
</dbReference>
<gene>
    <name evidence="5" type="ORF">GOC74_09820</name>
</gene>
<dbReference type="PANTHER" id="PTHR30303">
    <property type="entry name" value="HYDROGENASE ISOENZYMES FORMATION PROTEIN HYPE"/>
    <property type="match status" value="1"/>
</dbReference>
<dbReference type="Proteomes" id="UP000608662">
    <property type="component" value="Unassembled WGS sequence"/>
</dbReference>
<dbReference type="Pfam" id="PF00586">
    <property type="entry name" value="AIRS"/>
    <property type="match status" value="1"/>
</dbReference>
<dbReference type="PIRSF" id="PIRSF005644">
    <property type="entry name" value="Hdrgns_mtr_HypE"/>
    <property type="match status" value="1"/>
</dbReference>
<feature type="region of interest" description="Disordered" evidence="2">
    <location>
        <begin position="313"/>
        <end position="335"/>
    </location>
</feature>
<dbReference type="RefSeq" id="WP_170093953.1">
    <property type="nucleotide sequence ID" value="NZ_WOYG01000001.1"/>
</dbReference>
<evidence type="ECO:0000259" key="4">
    <source>
        <dbReference type="Pfam" id="PF02769"/>
    </source>
</evidence>
<dbReference type="PANTHER" id="PTHR30303:SF4">
    <property type="entry name" value="HYDROGENASE EXPRESSION_FORMATION PROTEIN HYPE"/>
    <property type="match status" value="1"/>
</dbReference>